<sequence>MYNFHSSLENFHSNLWHHHIPVPDAIAVQLIEGDNRRVIITLNGSITWQAALMKSESYWFVLINKENLTKLGAKEGTKIEVQLEKDRTEYGLPITDEMQTLMEQDEEGAAYFRQLTMGKQRSLIYIAGQVKNTHSRLNRALAIFHHLKEYNGRLDFKILNETIKAYNQQNKLKK</sequence>
<evidence type="ECO:0000313" key="1">
    <source>
        <dbReference type="EMBL" id="MDN4164244.1"/>
    </source>
</evidence>
<comment type="caution">
    <text evidence="1">The sequence shown here is derived from an EMBL/GenBank/DDBJ whole genome shotgun (WGS) entry which is preliminary data.</text>
</comment>
<dbReference type="Gene3D" id="2.40.30.100">
    <property type="entry name" value="AF2212/PG0164-like"/>
    <property type="match status" value="1"/>
</dbReference>
<dbReference type="Pfam" id="PF08922">
    <property type="entry name" value="DUF1905"/>
    <property type="match status" value="1"/>
</dbReference>
<dbReference type="Proteomes" id="UP001168552">
    <property type="component" value="Unassembled WGS sequence"/>
</dbReference>
<dbReference type="RefSeq" id="WP_320002770.1">
    <property type="nucleotide sequence ID" value="NZ_JAUHJS010000001.1"/>
</dbReference>
<gene>
    <name evidence="1" type="ORF">QWY31_01960</name>
</gene>
<reference evidence="1" key="1">
    <citation type="submission" date="2023-06" db="EMBL/GenBank/DDBJ databases">
        <title>Cytophagales bacterium Strain LB-30, isolated from soil.</title>
        <authorList>
            <person name="Liu B."/>
        </authorList>
    </citation>
    <scope>NUCLEOTIDE SEQUENCE</scope>
    <source>
        <strain evidence="1">LB-30</strain>
    </source>
</reference>
<protein>
    <submittedName>
        <fullName evidence="1">DUF1905 domain-containing protein</fullName>
    </submittedName>
</protein>
<dbReference type="InterPro" id="IPR037079">
    <property type="entry name" value="AF2212/PG0164-like_sf"/>
</dbReference>
<dbReference type="EMBL" id="JAUHJS010000001">
    <property type="protein sequence ID" value="MDN4164244.1"/>
    <property type="molecule type" value="Genomic_DNA"/>
</dbReference>
<evidence type="ECO:0000313" key="2">
    <source>
        <dbReference type="Proteomes" id="UP001168552"/>
    </source>
</evidence>
<keyword evidence="2" id="KW-1185">Reference proteome</keyword>
<organism evidence="1 2">
    <name type="scientific">Shiella aurantiaca</name>
    <dbReference type="NCBI Taxonomy" id="3058365"/>
    <lineage>
        <taxon>Bacteria</taxon>
        <taxon>Pseudomonadati</taxon>
        <taxon>Bacteroidota</taxon>
        <taxon>Cytophagia</taxon>
        <taxon>Cytophagales</taxon>
        <taxon>Shiellaceae</taxon>
        <taxon>Shiella</taxon>
    </lineage>
</organism>
<proteinExistence type="predicted"/>
<dbReference type="InterPro" id="IPR015018">
    <property type="entry name" value="DUF1905"/>
</dbReference>
<accession>A0ABT8F1X0</accession>
<name>A0ABT8F1X0_9BACT</name>